<reference evidence="2 3" key="1">
    <citation type="submission" date="2023-09" db="EMBL/GenBank/DDBJ databases">
        <title>Novel taxa isolated from Blanes Bay.</title>
        <authorList>
            <person name="Rey-Velasco X."/>
            <person name="Lucena T."/>
        </authorList>
    </citation>
    <scope>NUCLEOTIDE SEQUENCE [LARGE SCALE GENOMIC DNA]</scope>
    <source>
        <strain evidence="2 3">S356</strain>
    </source>
</reference>
<organism evidence="2 3">
    <name type="scientific">Asprobacillus argus</name>
    <dbReference type="NCBI Taxonomy" id="3076534"/>
    <lineage>
        <taxon>Bacteria</taxon>
        <taxon>Pseudomonadati</taxon>
        <taxon>Bacteroidota</taxon>
        <taxon>Flavobacteriia</taxon>
        <taxon>Flavobacteriales</taxon>
        <taxon>Flavobacteriaceae</taxon>
        <taxon>Asprobacillus</taxon>
    </lineage>
</organism>
<gene>
    <name evidence="2" type="ORF">RQM59_13240</name>
</gene>
<keyword evidence="3" id="KW-1185">Reference proteome</keyword>
<dbReference type="SUPFAM" id="SSF53756">
    <property type="entry name" value="UDP-Glycosyltransferase/glycogen phosphorylase"/>
    <property type="match status" value="1"/>
</dbReference>
<name>A0ABU3LJU1_9FLAO</name>
<protein>
    <submittedName>
        <fullName evidence="2">Glycosyltransferase</fullName>
        <ecNumber evidence="2">2.4.-.-</ecNumber>
    </submittedName>
</protein>
<keyword evidence="2" id="KW-0328">Glycosyltransferase</keyword>
<sequence length="422" mass="48236">MKVLIITYYWPPAGGSGVQRWLKFVKYLRDFDIEPVIYTVDNPAYVIEDASLLADIPEGVEVIRQPIFEPNSILSFFGKKNKKQSGGFLNPNPSAIGKLLQYIRANYFIPDARKYWIRPSVKYLEQYVRENDIDAVISTGPPHSMHLIAMQLKERTGMTWISDFRDPWTEIDYFHQLPLSKRSKLKHIELEEQVVSKSDVVIVVGETMKKNFEKYNDEIHVVTNGYDSKVSELNEELDMSFTITHIGMMNADRNPTILWSVLKEICDENADFKKDLKVQLIGKVATEVEKDLASLNEKNIALIEYLDHQDARLYQQRSQLLLLAINNVPSAKGIITGKIFEYLQARRPILGIGPIHGDAANIVNETTSGIMVDFDDAAGLKGTILEYYDKFKKGDLTVSSSNIEKYHRKELTRELSVILIQD</sequence>
<dbReference type="EMBL" id="JAVTTO010000005">
    <property type="protein sequence ID" value="MDT7833348.1"/>
    <property type="molecule type" value="Genomic_DNA"/>
</dbReference>
<dbReference type="Gene3D" id="3.40.50.2000">
    <property type="entry name" value="Glycogen Phosphorylase B"/>
    <property type="match status" value="2"/>
</dbReference>
<dbReference type="GO" id="GO:0016757">
    <property type="term" value="F:glycosyltransferase activity"/>
    <property type="evidence" value="ECO:0007669"/>
    <property type="project" value="UniProtKB-KW"/>
</dbReference>
<feature type="domain" description="Glycosyltransferase subfamily 4-like N-terminal" evidence="1">
    <location>
        <begin position="103"/>
        <end position="228"/>
    </location>
</feature>
<dbReference type="Proteomes" id="UP001257277">
    <property type="component" value="Unassembled WGS sequence"/>
</dbReference>
<dbReference type="EC" id="2.4.-.-" evidence="2"/>
<evidence type="ECO:0000259" key="1">
    <source>
        <dbReference type="Pfam" id="PF13439"/>
    </source>
</evidence>
<proteinExistence type="predicted"/>
<dbReference type="InterPro" id="IPR028098">
    <property type="entry name" value="Glyco_trans_4-like_N"/>
</dbReference>
<dbReference type="RefSeq" id="WP_349242599.1">
    <property type="nucleotide sequence ID" value="NZ_JAVTTO010000005.1"/>
</dbReference>
<accession>A0ABU3LJU1</accession>
<keyword evidence="2" id="KW-0808">Transferase</keyword>
<evidence type="ECO:0000313" key="2">
    <source>
        <dbReference type="EMBL" id="MDT7833348.1"/>
    </source>
</evidence>
<dbReference type="Pfam" id="PF13439">
    <property type="entry name" value="Glyco_transf_4"/>
    <property type="match status" value="1"/>
</dbReference>
<comment type="caution">
    <text evidence="2">The sequence shown here is derived from an EMBL/GenBank/DDBJ whole genome shotgun (WGS) entry which is preliminary data.</text>
</comment>
<evidence type="ECO:0000313" key="3">
    <source>
        <dbReference type="Proteomes" id="UP001257277"/>
    </source>
</evidence>